<dbReference type="GO" id="GO:0006014">
    <property type="term" value="P:D-ribose metabolic process"/>
    <property type="evidence" value="ECO:0007669"/>
    <property type="project" value="TreeGrafter"/>
</dbReference>
<dbReference type="EMBL" id="PXZH01000002">
    <property type="protein sequence ID" value="RST89202.1"/>
    <property type="molecule type" value="Genomic_DNA"/>
</dbReference>
<dbReference type="Proteomes" id="UP000277864">
    <property type="component" value="Unassembled WGS sequence"/>
</dbReference>
<dbReference type="NCBIfam" id="TIGR00021">
    <property type="entry name" value="rpiA"/>
    <property type="match status" value="1"/>
</dbReference>
<dbReference type="RefSeq" id="WP_125943136.1">
    <property type="nucleotide sequence ID" value="NZ_PXZH01000002.1"/>
</dbReference>
<dbReference type="AlphaFoldDB" id="A0A3S0AX49"/>
<dbReference type="SUPFAM" id="SSF100950">
    <property type="entry name" value="NagB/RpiA/CoA transferase-like"/>
    <property type="match status" value="1"/>
</dbReference>
<dbReference type="GO" id="GO:0004751">
    <property type="term" value="F:ribose-5-phosphate isomerase activity"/>
    <property type="evidence" value="ECO:0007669"/>
    <property type="project" value="UniProtKB-UniRule"/>
</dbReference>
<dbReference type="CDD" id="cd01398">
    <property type="entry name" value="RPI_A"/>
    <property type="match status" value="1"/>
</dbReference>
<dbReference type="GO" id="GO:0009052">
    <property type="term" value="P:pentose-phosphate shunt, non-oxidative branch"/>
    <property type="evidence" value="ECO:0007669"/>
    <property type="project" value="InterPro"/>
</dbReference>
<accession>A0A3S0AX49</accession>
<dbReference type="SUPFAM" id="SSF75445">
    <property type="entry name" value="D-ribose-5-phosphate isomerase (RpiA), lid domain"/>
    <property type="match status" value="1"/>
</dbReference>
<gene>
    <name evidence="3" type="primary">rpiA</name>
    <name evidence="3" type="ORF">C7P63_05340</name>
</gene>
<dbReference type="InterPro" id="IPR004788">
    <property type="entry name" value="Ribose5P_isomerase_type_A"/>
</dbReference>
<evidence type="ECO:0000313" key="4">
    <source>
        <dbReference type="Proteomes" id="UP000277864"/>
    </source>
</evidence>
<proteinExistence type="predicted"/>
<organism evidence="3 4">
    <name type="scientific">Vagococcus humatus</name>
    <dbReference type="NCBI Taxonomy" id="1889241"/>
    <lineage>
        <taxon>Bacteria</taxon>
        <taxon>Bacillati</taxon>
        <taxon>Bacillota</taxon>
        <taxon>Bacilli</taxon>
        <taxon>Lactobacillales</taxon>
        <taxon>Enterococcaceae</taxon>
        <taxon>Vagococcus</taxon>
    </lineage>
</organism>
<keyword evidence="4" id="KW-1185">Reference proteome</keyword>
<dbReference type="Gene3D" id="3.30.70.260">
    <property type="match status" value="1"/>
</dbReference>
<dbReference type="EC" id="5.3.1.6" evidence="2"/>
<evidence type="ECO:0000256" key="2">
    <source>
        <dbReference type="NCBIfam" id="TIGR00021"/>
    </source>
</evidence>
<evidence type="ECO:0000313" key="3">
    <source>
        <dbReference type="EMBL" id="RST89202.1"/>
    </source>
</evidence>
<dbReference type="InterPro" id="IPR037171">
    <property type="entry name" value="NagB/RpiA_transferase-like"/>
</dbReference>
<keyword evidence="1 3" id="KW-0413">Isomerase</keyword>
<dbReference type="GO" id="GO:0005829">
    <property type="term" value="C:cytosol"/>
    <property type="evidence" value="ECO:0007669"/>
    <property type="project" value="TreeGrafter"/>
</dbReference>
<dbReference type="Gene3D" id="3.40.50.1360">
    <property type="match status" value="1"/>
</dbReference>
<protein>
    <recommendedName>
        <fullName evidence="2">Ribose 5-phosphate isomerase A</fullName>
        <ecNumber evidence="2">5.3.1.6</ecNumber>
    </recommendedName>
</protein>
<sequence>MNKKACAEKAATLIQPNTVIGLGGGSTIAYLAEILSQQALNLQIVTPSHKTKLLCQRLGLQVIETCLVDEIPIAFDGCDALDHELNGLKSGGGIHTDEKIIASMATDYVLLADEEKLVSNLMETSLPITLEVLESSQQVVQKQLLAYDCSVEFRSSSVLADVTRTKRGNLLLDMYHWPKELSLKQLNQWLLMMPGVVDTSLFYQQASKAVITSQQGVVILERKERDDKL</sequence>
<dbReference type="PANTHER" id="PTHR11934">
    <property type="entry name" value="RIBOSE-5-PHOSPHATE ISOMERASE"/>
    <property type="match status" value="1"/>
</dbReference>
<comment type="caution">
    <text evidence="3">The sequence shown here is derived from an EMBL/GenBank/DDBJ whole genome shotgun (WGS) entry which is preliminary data.</text>
</comment>
<reference evidence="3 4" key="1">
    <citation type="submission" date="2018-03" db="EMBL/GenBank/DDBJ databases">
        <authorList>
            <person name="Gulvik C.A."/>
        </authorList>
    </citation>
    <scope>NUCLEOTIDE SEQUENCE [LARGE SCALE GENOMIC DNA]</scope>
    <source>
        <strain evidence="3 4">JCM 31581</strain>
    </source>
</reference>
<dbReference type="PANTHER" id="PTHR11934:SF0">
    <property type="entry name" value="RIBOSE-5-PHOSPHATE ISOMERASE"/>
    <property type="match status" value="1"/>
</dbReference>
<name>A0A3S0AX49_9ENTE</name>
<evidence type="ECO:0000256" key="1">
    <source>
        <dbReference type="ARBA" id="ARBA00023235"/>
    </source>
</evidence>
<dbReference type="Pfam" id="PF06026">
    <property type="entry name" value="Rib_5-P_isom_A"/>
    <property type="match status" value="1"/>
</dbReference>
<dbReference type="OrthoDB" id="5870696at2"/>